<dbReference type="Proteomes" id="UP000285060">
    <property type="component" value="Unassembled WGS sequence"/>
</dbReference>
<gene>
    <name evidence="1" type="ORF">DYB32_008919</name>
</gene>
<name>A0A418AJT7_9STRA</name>
<organism evidence="1 2">
    <name type="scientific">Aphanomyces invadans</name>
    <dbReference type="NCBI Taxonomy" id="157072"/>
    <lineage>
        <taxon>Eukaryota</taxon>
        <taxon>Sar</taxon>
        <taxon>Stramenopiles</taxon>
        <taxon>Oomycota</taxon>
        <taxon>Saprolegniomycetes</taxon>
        <taxon>Saprolegniales</taxon>
        <taxon>Verrucalvaceae</taxon>
        <taxon>Aphanomyces</taxon>
    </lineage>
</organism>
<dbReference type="VEuPathDB" id="FungiDB:H310_14627"/>
<reference evidence="1 2" key="1">
    <citation type="submission" date="2018-08" db="EMBL/GenBank/DDBJ databases">
        <title>Aphanomyces genome sequencing and annotation.</title>
        <authorList>
            <person name="Minardi D."/>
            <person name="Oidtmann B."/>
            <person name="Van Der Giezen M."/>
            <person name="Studholme D.J."/>
        </authorList>
    </citation>
    <scope>NUCLEOTIDE SEQUENCE [LARGE SCALE GENOMIC DNA]</scope>
    <source>
        <strain evidence="1 2">NJM0002</strain>
    </source>
</reference>
<dbReference type="EMBL" id="QUSY01001633">
    <property type="protein sequence ID" value="RHY24251.1"/>
    <property type="molecule type" value="Genomic_DNA"/>
</dbReference>
<evidence type="ECO:0000313" key="2">
    <source>
        <dbReference type="Proteomes" id="UP000285060"/>
    </source>
</evidence>
<proteinExistence type="predicted"/>
<dbReference type="AlphaFoldDB" id="A0A418AJT7"/>
<sequence length="277" mass="31254">MEQEGLPFTSSLARVTRTRSMETVVTVPLPPPNQAEMDELRMQSVERAAATSSHFNKMTYEQLAQFHAQQSAMAQRLEEETARHLAMAAAMEKNSLEQEESRAVLVRQEEAVRQQDELKRAITEQARVSEMHQDMLRQASDTTLQAAADEPNDVDLSQDDVVLRNAPALPKNLTFKGSTKEESRAFMAAYNLYISQTNALTANGVRPFIMPAEWIAWFNQGYVVDPRALETLNKHIKTAVVFDMSISDADSRIGRMLDGLAAAIRRDRQEWVIKEKS</sequence>
<protein>
    <submittedName>
        <fullName evidence="1">Uncharacterized protein</fullName>
    </submittedName>
</protein>
<keyword evidence="2" id="KW-1185">Reference proteome</keyword>
<evidence type="ECO:0000313" key="1">
    <source>
        <dbReference type="EMBL" id="RHY24251.1"/>
    </source>
</evidence>
<dbReference type="VEuPathDB" id="FungiDB:H310_15129"/>
<comment type="caution">
    <text evidence="1">The sequence shown here is derived from an EMBL/GenBank/DDBJ whole genome shotgun (WGS) entry which is preliminary data.</text>
</comment>
<accession>A0A418AJT7</accession>